<dbReference type="PANTHER" id="PTHR23208:SF36">
    <property type="entry name" value="LYSOZYME-RELATED"/>
    <property type="match status" value="1"/>
</dbReference>
<proteinExistence type="inferred from homology"/>
<feature type="signal peptide" evidence="3">
    <location>
        <begin position="1"/>
        <end position="32"/>
    </location>
</feature>
<feature type="non-terminal residue" evidence="4">
    <location>
        <position position="1"/>
    </location>
</feature>
<evidence type="ECO:0000313" key="5">
    <source>
        <dbReference type="Proteomes" id="UP001448207"/>
    </source>
</evidence>
<reference evidence="4 5" key="1">
    <citation type="submission" date="2024-04" db="EMBL/GenBank/DDBJ databases">
        <title>Symmetric and asymmetric DNA N6-adenine methylation regulates different biological responses in Mucorales.</title>
        <authorList>
            <consortium name="Lawrence Berkeley National Laboratory"/>
            <person name="Lax C."/>
            <person name="Mondo S.J."/>
            <person name="Osorio-Concepcion M."/>
            <person name="Muszewska A."/>
            <person name="Corrochano-Luque M."/>
            <person name="Gutierrez G."/>
            <person name="Riley R."/>
            <person name="Lipzen A."/>
            <person name="Guo J."/>
            <person name="Hundley H."/>
            <person name="Amirebrahimi M."/>
            <person name="Ng V."/>
            <person name="Lorenzo-Gutierrez D."/>
            <person name="Binder U."/>
            <person name="Yang J."/>
            <person name="Song Y."/>
            <person name="Canovas D."/>
            <person name="Navarro E."/>
            <person name="Freitag M."/>
            <person name="Gabaldon T."/>
            <person name="Grigoriev I.V."/>
            <person name="Corrochano L.M."/>
            <person name="Nicolas F.E."/>
            <person name="Garre V."/>
        </authorList>
    </citation>
    <scope>NUCLEOTIDE SEQUENCE [LARGE SCALE GENOMIC DNA]</scope>
    <source>
        <strain evidence="4 5">L51</strain>
    </source>
</reference>
<feature type="chain" id="PRO_5045206995" evidence="3">
    <location>
        <begin position="33"/>
        <end position="233"/>
    </location>
</feature>
<accession>A0ABR3B1F7</accession>
<dbReference type="PANTHER" id="PTHR23208">
    <property type="entry name" value="LYSOZYME PROTEIN"/>
    <property type="match status" value="1"/>
</dbReference>
<sequence length="233" mass="25513">SIDLFLSIISSSSTCCFYPLALLSLALTAVQARTIGVDVSALTSTASYTCIKNLGYDYAIIRCYTEAYGNNPVRGKVDSNCYQNYLNAKAAGISNIDITCSPSAATQVNELVSYVGTNKMIVGRLWFDVEIDSAANNWPSTTTSRTTLAAFHSAWSATGWKWGIYASYYQWQTITGSASYVLDSSLPLWYPHYDEVLAFSDFTPFGGWTTPTLKQYAGDQTFCSAGFDKNYAP</sequence>
<keyword evidence="2 3" id="KW-0732">Signal</keyword>
<organism evidence="4 5">
    <name type="scientific">Phycomyces blakesleeanus</name>
    <dbReference type="NCBI Taxonomy" id="4837"/>
    <lineage>
        <taxon>Eukaryota</taxon>
        <taxon>Fungi</taxon>
        <taxon>Fungi incertae sedis</taxon>
        <taxon>Mucoromycota</taxon>
        <taxon>Mucoromycotina</taxon>
        <taxon>Mucoromycetes</taxon>
        <taxon>Mucorales</taxon>
        <taxon>Phycomycetaceae</taxon>
        <taxon>Phycomyces</taxon>
    </lineage>
</organism>
<protein>
    <submittedName>
        <fullName evidence="4">GH family 25 lysozyme 2-like protein</fullName>
    </submittedName>
</protein>
<dbReference type="SUPFAM" id="SSF51445">
    <property type="entry name" value="(Trans)glycosidases"/>
    <property type="match status" value="1"/>
</dbReference>
<evidence type="ECO:0000256" key="2">
    <source>
        <dbReference type="ARBA" id="ARBA00022729"/>
    </source>
</evidence>
<comment type="caution">
    <text evidence="4">The sequence shown here is derived from an EMBL/GenBank/DDBJ whole genome shotgun (WGS) entry which is preliminary data.</text>
</comment>
<gene>
    <name evidence="4" type="ORF">J3Q64DRAFT_1733574</name>
</gene>
<evidence type="ECO:0000313" key="4">
    <source>
        <dbReference type="EMBL" id="KAL0087599.1"/>
    </source>
</evidence>
<dbReference type="CDD" id="cd06416">
    <property type="entry name" value="GH25_Lys1-like"/>
    <property type="match status" value="1"/>
</dbReference>
<dbReference type="InterPro" id="IPR017853">
    <property type="entry name" value="GH"/>
</dbReference>
<dbReference type="Gene3D" id="3.20.20.80">
    <property type="entry name" value="Glycosidases"/>
    <property type="match status" value="1"/>
</dbReference>
<dbReference type="EMBL" id="JBCLYO010000006">
    <property type="protein sequence ID" value="KAL0087599.1"/>
    <property type="molecule type" value="Genomic_DNA"/>
</dbReference>
<dbReference type="PROSITE" id="PS51904">
    <property type="entry name" value="GLYCOSYL_HYDROL_F25_2"/>
    <property type="match status" value="1"/>
</dbReference>
<dbReference type="InterPro" id="IPR002053">
    <property type="entry name" value="Glyco_hydro_25"/>
</dbReference>
<keyword evidence="5" id="KW-1185">Reference proteome</keyword>
<evidence type="ECO:0000256" key="1">
    <source>
        <dbReference type="ARBA" id="ARBA00010646"/>
    </source>
</evidence>
<comment type="similarity">
    <text evidence="1">Belongs to the glycosyl hydrolase 25 family.</text>
</comment>
<name>A0ABR3B1F7_PHYBL</name>
<evidence type="ECO:0000256" key="3">
    <source>
        <dbReference type="SAM" id="SignalP"/>
    </source>
</evidence>
<dbReference type="InterPro" id="IPR051595">
    <property type="entry name" value="GH25_Enzymes"/>
</dbReference>
<dbReference type="Proteomes" id="UP001448207">
    <property type="component" value="Unassembled WGS sequence"/>
</dbReference>